<accession>A0A841R181</accession>
<reference evidence="2 3" key="1">
    <citation type="submission" date="2020-08" db="EMBL/GenBank/DDBJ databases">
        <title>Genomic Encyclopedia of Type Strains, Phase IV (KMG-IV): sequencing the most valuable type-strain genomes for metagenomic binning, comparative biology and taxonomic classification.</title>
        <authorList>
            <person name="Goeker M."/>
        </authorList>
    </citation>
    <scope>NUCLEOTIDE SEQUENCE [LARGE SCALE GENOMIC DNA]</scope>
    <source>
        <strain evidence="2 3">DSM 21255</strain>
    </source>
</reference>
<gene>
    <name evidence="2" type="ORF">HNR45_000688</name>
</gene>
<evidence type="ECO:0000313" key="2">
    <source>
        <dbReference type="EMBL" id="MBB6477655.1"/>
    </source>
</evidence>
<dbReference type="AlphaFoldDB" id="A0A841R181"/>
<dbReference type="OrthoDB" id="1629499at2"/>
<name>A0A841R181_9FIRM</name>
<evidence type="ECO:0000313" key="3">
    <source>
        <dbReference type="Proteomes" id="UP000591941"/>
    </source>
</evidence>
<keyword evidence="3" id="KW-1185">Reference proteome</keyword>
<dbReference type="Proteomes" id="UP000591941">
    <property type="component" value="Unassembled WGS sequence"/>
</dbReference>
<protein>
    <submittedName>
        <fullName evidence="2">Uncharacterized protein</fullName>
    </submittedName>
</protein>
<proteinExistence type="predicted"/>
<evidence type="ECO:0000256" key="1">
    <source>
        <dbReference type="SAM" id="MobiDB-lite"/>
    </source>
</evidence>
<sequence>MAKYKIPKDRTDADMLRAAGVNAKRTTATRSSQTQANTRATTRQSTTTDSFHRGFLTPELEERLGKLLLEVKLDYYKDEIVDFSIEARRDGRNIVLVTEPKKHQNRT</sequence>
<dbReference type="GeneID" id="93485954"/>
<dbReference type="RefSeq" id="WP_159822603.1">
    <property type="nucleotide sequence ID" value="NZ_CABWNB010000002.1"/>
</dbReference>
<feature type="compositionally biased region" description="Low complexity" evidence="1">
    <location>
        <begin position="31"/>
        <end position="48"/>
    </location>
</feature>
<feature type="region of interest" description="Disordered" evidence="1">
    <location>
        <begin position="20"/>
        <end position="52"/>
    </location>
</feature>
<dbReference type="EMBL" id="JACHHI010000003">
    <property type="protein sequence ID" value="MBB6477655.1"/>
    <property type="molecule type" value="Genomic_DNA"/>
</dbReference>
<comment type="caution">
    <text evidence="2">The sequence shown here is derived from an EMBL/GenBank/DDBJ whole genome shotgun (WGS) entry which is preliminary data.</text>
</comment>
<organism evidence="2 3">
    <name type="scientific">Negativicoccus succinicivorans</name>
    <dbReference type="NCBI Taxonomy" id="620903"/>
    <lineage>
        <taxon>Bacteria</taxon>
        <taxon>Bacillati</taxon>
        <taxon>Bacillota</taxon>
        <taxon>Negativicutes</taxon>
        <taxon>Veillonellales</taxon>
        <taxon>Veillonellaceae</taxon>
        <taxon>Negativicoccus</taxon>
    </lineage>
</organism>